<protein>
    <submittedName>
        <fullName evidence="3">Pimeloyl-ACP methyl ester carboxylesterase</fullName>
    </submittedName>
</protein>
<organism evidence="3 4">
    <name type="scientific">Acidaminococcus fermentans</name>
    <dbReference type="NCBI Taxonomy" id="905"/>
    <lineage>
        <taxon>Bacteria</taxon>
        <taxon>Bacillati</taxon>
        <taxon>Bacillota</taxon>
        <taxon>Negativicutes</taxon>
        <taxon>Acidaminococcales</taxon>
        <taxon>Acidaminococcaceae</taxon>
        <taxon>Acidaminococcus</taxon>
    </lineage>
</organism>
<comment type="caution">
    <text evidence="3">The sequence shown here is derived from an EMBL/GenBank/DDBJ whole genome shotgun (WGS) entry which is preliminary data.</text>
</comment>
<dbReference type="InterPro" id="IPR000073">
    <property type="entry name" value="AB_hydrolase_1"/>
</dbReference>
<proteinExistence type="predicted"/>
<dbReference type="RefSeq" id="WP_074706822.1">
    <property type="nucleotide sequence ID" value="NZ_CALAKB010000003.1"/>
</dbReference>
<name>A0A1H2YNZ1_ACIFE</name>
<dbReference type="PANTHER" id="PTHR43798">
    <property type="entry name" value="MONOACYLGLYCEROL LIPASE"/>
    <property type="match status" value="1"/>
</dbReference>
<dbReference type="InterPro" id="IPR050266">
    <property type="entry name" value="AB_hydrolase_sf"/>
</dbReference>
<dbReference type="GO" id="GO:0016020">
    <property type="term" value="C:membrane"/>
    <property type="evidence" value="ECO:0007669"/>
    <property type="project" value="TreeGrafter"/>
</dbReference>
<dbReference type="GO" id="GO:0016787">
    <property type="term" value="F:hydrolase activity"/>
    <property type="evidence" value="ECO:0007669"/>
    <property type="project" value="UniProtKB-KW"/>
</dbReference>
<evidence type="ECO:0000259" key="2">
    <source>
        <dbReference type="Pfam" id="PF00561"/>
    </source>
</evidence>
<dbReference type="PRINTS" id="PR00412">
    <property type="entry name" value="EPOXHYDRLASE"/>
</dbReference>
<dbReference type="SUPFAM" id="SSF53474">
    <property type="entry name" value="alpha/beta-Hydrolases"/>
    <property type="match status" value="1"/>
</dbReference>
<evidence type="ECO:0000256" key="1">
    <source>
        <dbReference type="ARBA" id="ARBA00022801"/>
    </source>
</evidence>
<dbReference type="Proteomes" id="UP000182379">
    <property type="component" value="Unassembled WGS sequence"/>
</dbReference>
<reference evidence="3 4" key="1">
    <citation type="submission" date="2016-10" db="EMBL/GenBank/DDBJ databases">
        <authorList>
            <person name="Varghese N."/>
            <person name="Submissions S."/>
        </authorList>
    </citation>
    <scope>NUCLEOTIDE SEQUENCE [LARGE SCALE GENOMIC DNA]</scope>
    <source>
        <strain evidence="3 4">WCC6</strain>
    </source>
</reference>
<keyword evidence="1" id="KW-0378">Hydrolase</keyword>
<accession>A0A1H2YNZ1</accession>
<evidence type="ECO:0000313" key="4">
    <source>
        <dbReference type="Proteomes" id="UP000182379"/>
    </source>
</evidence>
<feature type="domain" description="AB hydrolase-1" evidence="2">
    <location>
        <begin position="21"/>
        <end position="256"/>
    </location>
</feature>
<gene>
    <name evidence="3" type="ORF">SAMN05216495_1129</name>
</gene>
<dbReference type="Gene3D" id="3.40.50.1820">
    <property type="entry name" value="alpha/beta hydrolase"/>
    <property type="match status" value="1"/>
</dbReference>
<dbReference type="PANTHER" id="PTHR43798:SF31">
    <property type="entry name" value="AB HYDROLASE SUPERFAMILY PROTEIN YCLE"/>
    <property type="match status" value="1"/>
</dbReference>
<sequence>MPFITTNDNVSIYYEIHGEGKPLFMLPGWTCSTKFWKYNVDELARHFQVVLMDMRGHGESEKVLHSHRISRYAMDVKNLLDALDLKDVTVLGWSMGASILWSYIELFGNYRIDSLICVDQSPAQYVKSDWPWGQKACFDVETFMETCFAAKSDPRGAAEGLVSACLKHAPSAEDRNMLVDEICKCPPYVRIEIMRDHTNLDWRDFLPHINIPTLVCCARESKVFDVHGSAWVGEHIPGAQTVIFEDCSHMLFWEKPEQFNQCVTKFIEDLKK</sequence>
<dbReference type="InterPro" id="IPR000639">
    <property type="entry name" value="Epox_hydrolase-like"/>
</dbReference>
<dbReference type="AlphaFoldDB" id="A0A1H2YNZ1"/>
<dbReference type="EMBL" id="FNOP01000012">
    <property type="protein sequence ID" value="SDX06952.1"/>
    <property type="molecule type" value="Genomic_DNA"/>
</dbReference>
<dbReference type="Pfam" id="PF00561">
    <property type="entry name" value="Abhydrolase_1"/>
    <property type="match status" value="1"/>
</dbReference>
<dbReference type="InterPro" id="IPR029058">
    <property type="entry name" value="AB_hydrolase_fold"/>
</dbReference>
<evidence type="ECO:0000313" key="3">
    <source>
        <dbReference type="EMBL" id="SDX06952.1"/>
    </source>
</evidence>